<keyword evidence="3" id="KW-1185">Reference proteome</keyword>
<accession>A0AAV5APR9</accession>
<sequence length="220" mass="23723">MLLHVKSSVSAGFYVLTWYHLAFAFANENSIRRDKLSLRGSFGRFAPGFTAFERESLGFSKPSRLQSALPPAASSLATSTRNGLTNDEVEMLSVKFDSPALSLSPFNIVAQEPKFPGPTNLGGSTVSGSASEAAPGSRPVSSWRGSIQSQSQSAIWTIDKSNLELNAHWITHNGQSPPTYTILNRRSNTLYLTNDSVTTSLDMVFVILFLSSCEGAAPAK</sequence>
<organism evidence="2 3">
    <name type="scientific">Clathrus columnatus</name>
    <dbReference type="NCBI Taxonomy" id="1419009"/>
    <lineage>
        <taxon>Eukaryota</taxon>
        <taxon>Fungi</taxon>
        <taxon>Dikarya</taxon>
        <taxon>Basidiomycota</taxon>
        <taxon>Agaricomycotina</taxon>
        <taxon>Agaricomycetes</taxon>
        <taxon>Phallomycetidae</taxon>
        <taxon>Phallales</taxon>
        <taxon>Clathraceae</taxon>
        <taxon>Clathrus</taxon>
    </lineage>
</organism>
<evidence type="ECO:0000313" key="2">
    <source>
        <dbReference type="EMBL" id="GJJ14683.1"/>
    </source>
</evidence>
<dbReference type="Proteomes" id="UP001050691">
    <property type="component" value="Unassembled WGS sequence"/>
</dbReference>
<feature type="region of interest" description="Disordered" evidence="1">
    <location>
        <begin position="117"/>
        <end position="144"/>
    </location>
</feature>
<name>A0AAV5APR9_9AGAM</name>
<comment type="caution">
    <text evidence="2">The sequence shown here is derived from an EMBL/GenBank/DDBJ whole genome shotgun (WGS) entry which is preliminary data.</text>
</comment>
<dbReference type="EMBL" id="BPWL01000010">
    <property type="protein sequence ID" value="GJJ14683.1"/>
    <property type="molecule type" value="Genomic_DNA"/>
</dbReference>
<proteinExistence type="predicted"/>
<evidence type="ECO:0000256" key="1">
    <source>
        <dbReference type="SAM" id="MobiDB-lite"/>
    </source>
</evidence>
<feature type="compositionally biased region" description="Polar residues" evidence="1">
    <location>
        <begin position="121"/>
        <end position="130"/>
    </location>
</feature>
<protein>
    <submittedName>
        <fullName evidence="2">Uncharacterized protein</fullName>
    </submittedName>
</protein>
<reference evidence="2" key="1">
    <citation type="submission" date="2021-10" db="EMBL/GenBank/DDBJ databases">
        <title>De novo Genome Assembly of Clathrus columnatus (Basidiomycota, Fungi) Using Illumina and Nanopore Sequence Data.</title>
        <authorList>
            <person name="Ogiso-Tanaka E."/>
            <person name="Itagaki H."/>
            <person name="Hosoya T."/>
            <person name="Hosaka K."/>
        </authorList>
    </citation>
    <scope>NUCLEOTIDE SEQUENCE</scope>
    <source>
        <strain evidence="2">MO-923</strain>
    </source>
</reference>
<gene>
    <name evidence="2" type="ORF">Clacol_008949</name>
</gene>
<dbReference type="AlphaFoldDB" id="A0AAV5APR9"/>
<evidence type="ECO:0000313" key="3">
    <source>
        <dbReference type="Proteomes" id="UP001050691"/>
    </source>
</evidence>